<proteinExistence type="predicted"/>
<dbReference type="InterPro" id="IPR011188">
    <property type="entry name" value="UPF0302"/>
</dbReference>
<evidence type="ECO:0000313" key="3">
    <source>
        <dbReference type="Proteomes" id="UP000075418"/>
    </source>
</evidence>
<evidence type="ECO:0000313" key="2">
    <source>
        <dbReference type="EMBL" id="KYH14478.1"/>
    </source>
</evidence>
<dbReference type="Pfam" id="PF08864">
    <property type="entry name" value="UPF0302"/>
    <property type="match status" value="1"/>
</dbReference>
<reference evidence="2 3" key="1">
    <citation type="submission" date="2016-02" db="EMBL/GenBank/DDBJ databases">
        <title>Draft genome sequence of hydrocarbon degrading Staphylococcus saprophyticus Strain CNV2, isolated from crude-oil contaminated soil from Noonmati Oil Refinery, Guwahati, Assam, India.</title>
        <authorList>
            <person name="Mukherjee A."/>
            <person name="Chettri B."/>
            <person name="Langpoklakpam J."/>
            <person name="Singh A.K."/>
            <person name="Chattopadhyay D.J."/>
        </authorList>
    </citation>
    <scope>NUCLEOTIDE SEQUENCE [LARGE SCALE GENOMIC DNA]</scope>
    <source>
        <strain evidence="2 3">CNV2</strain>
    </source>
</reference>
<dbReference type="RefSeq" id="WP_061854650.1">
    <property type="nucleotide sequence ID" value="NZ_JADIIQ010000001.1"/>
</dbReference>
<protein>
    <recommendedName>
        <fullName evidence="1">IDEAL domain-containing protein</fullName>
    </recommendedName>
</protein>
<feature type="domain" description="IDEAL" evidence="1">
    <location>
        <begin position="136"/>
        <end position="172"/>
    </location>
</feature>
<gene>
    <name evidence="2" type="ORF">A0131_06780</name>
</gene>
<sequence>MTTSLNQMKINFIEYLLFQYEFKSRISVWVLNYLKSSPQHIDNIHFVYETIHNHNTLDISTKAANEEAITLKTTDSILINSNEIFTFIANSNLSLDIKINFAENSKRERRLDELLVYQLLKSPYYAVYMNDIFTIPLSTQHESSIIQHLQDNIDLSLQFRQPEQFYQLSQILKLFKSRNSNS</sequence>
<accession>A0A151A509</accession>
<evidence type="ECO:0000259" key="1">
    <source>
        <dbReference type="SMART" id="SM00914"/>
    </source>
</evidence>
<dbReference type="InterPro" id="IPR014963">
    <property type="entry name" value="UPF0302_N"/>
</dbReference>
<dbReference type="Proteomes" id="UP000075418">
    <property type="component" value="Unassembled WGS sequence"/>
</dbReference>
<dbReference type="Gene3D" id="3.40.1530.30">
    <property type="entry name" value="Uncharacterised family UPF0302, N-terminal domain"/>
    <property type="match status" value="1"/>
</dbReference>
<dbReference type="SMART" id="SM00914">
    <property type="entry name" value="IDEAL"/>
    <property type="match status" value="1"/>
</dbReference>
<dbReference type="InterPro" id="IPR014957">
    <property type="entry name" value="IDEAL_dom"/>
</dbReference>
<name>A0A151A509_9STAP</name>
<dbReference type="EMBL" id="LUGM01000002">
    <property type="protein sequence ID" value="KYH14478.1"/>
    <property type="molecule type" value="Genomic_DNA"/>
</dbReference>
<dbReference type="PIRSF" id="PIRSF007165">
    <property type="entry name" value="UCP007165"/>
    <property type="match status" value="1"/>
</dbReference>
<comment type="caution">
    <text evidence="2">The sequence shown here is derived from an EMBL/GenBank/DDBJ whole genome shotgun (WGS) entry which is preliminary data.</text>
</comment>
<dbReference type="AlphaFoldDB" id="A0A151A509"/>
<organism evidence="2 3">
    <name type="scientific">Staphylococcus kloosii</name>
    <dbReference type="NCBI Taxonomy" id="29384"/>
    <lineage>
        <taxon>Bacteria</taxon>
        <taxon>Bacillati</taxon>
        <taxon>Bacillota</taxon>
        <taxon>Bacilli</taxon>
        <taxon>Bacillales</taxon>
        <taxon>Staphylococcaceae</taxon>
        <taxon>Staphylococcus</taxon>
    </lineage>
</organism>
<dbReference type="InterPro" id="IPR038091">
    <property type="entry name" value="UPF0302_N_sf"/>
</dbReference>